<feature type="transmembrane region" description="Helical" evidence="8">
    <location>
        <begin position="356"/>
        <end position="378"/>
    </location>
</feature>
<reference evidence="9" key="1">
    <citation type="submission" date="2021-04" db="EMBL/GenBank/DDBJ databases">
        <title>Genome based classification of Actinospica acidithermotolerans sp. nov., an actinobacterium isolated from an Indonesian hot spring.</title>
        <authorList>
            <person name="Kusuma A.B."/>
            <person name="Putra K.E."/>
            <person name="Nafisah S."/>
            <person name="Loh J."/>
            <person name="Nouioui I."/>
            <person name="Goodfellow M."/>
        </authorList>
    </citation>
    <scope>NUCLEOTIDE SEQUENCE</scope>
    <source>
        <strain evidence="9">CSCA 57</strain>
    </source>
</reference>
<dbReference type="CDD" id="cd06173">
    <property type="entry name" value="MFS_MefA_like"/>
    <property type="match status" value="1"/>
</dbReference>
<name>A0A941EWK0_9ACTN</name>
<feature type="transmembrane region" description="Helical" evidence="8">
    <location>
        <begin position="333"/>
        <end position="350"/>
    </location>
</feature>
<feature type="region of interest" description="Disordered" evidence="7">
    <location>
        <begin position="1"/>
        <end position="28"/>
    </location>
</feature>
<dbReference type="GO" id="GO:0005886">
    <property type="term" value="C:plasma membrane"/>
    <property type="evidence" value="ECO:0007669"/>
    <property type="project" value="UniProtKB-SubCell"/>
</dbReference>
<gene>
    <name evidence="9" type="ORF">KDL01_35425</name>
</gene>
<evidence type="ECO:0000256" key="6">
    <source>
        <dbReference type="ARBA" id="ARBA00023136"/>
    </source>
</evidence>
<comment type="caution">
    <text evidence="9">The sequence shown here is derived from an EMBL/GenBank/DDBJ whole genome shotgun (WGS) entry which is preliminary data.</text>
</comment>
<protein>
    <submittedName>
        <fullName evidence="9">MFS transporter</fullName>
    </submittedName>
</protein>
<keyword evidence="5 8" id="KW-1133">Transmembrane helix</keyword>
<feature type="transmembrane region" description="Helical" evidence="8">
    <location>
        <begin position="303"/>
        <end position="321"/>
    </location>
</feature>
<dbReference type="EMBL" id="JAGSOG010000308">
    <property type="protein sequence ID" value="MBR7838613.1"/>
    <property type="molecule type" value="Genomic_DNA"/>
</dbReference>
<comment type="subcellular location">
    <subcellularLocation>
        <location evidence="1">Cell membrane</location>
        <topology evidence="1">Multi-pass membrane protein</topology>
    </subcellularLocation>
</comment>
<evidence type="ECO:0000256" key="5">
    <source>
        <dbReference type="ARBA" id="ARBA00022989"/>
    </source>
</evidence>
<organism evidence="9 10">
    <name type="scientific">Actinospica durhamensis</name>
    <dbReference type="NCBI Taxonomy" id="1508375"/>
    <lineage>
        <taxon>Bacteria</taxon>
        <taxon>Bacillati</taxon>
        <taxon>Actinomycetota</taxon>
        <taxon>Actinomycetes</taxon>
        <taxon>Catenulisporales</taxon>
        <taxon>Actinospicaceae</taxon>
        <taxon>Actinospica</taxon>
    </lineage>
</organism>
<feature type="transmembrane region" description="Helical" evidence="8">
    <location>
        <begin position="72"/>
        <end position="93"/>
    </location>
</feature>
<dbReference type="InterPro" id="IPR036259">
    <property type="entry name" value="MFS_trans_sf"/>
</dbReference>
<feature type="transmembrane region" description="Helical" evidence="8">
    <location>
        <begin position="195"/>
        <end position="217"/>
    </location>
</feature>
<feature type="compositionally biased region" description="Basic and acidic residues" evidence="7">
    <location>
        <begin position="17"/>
        <end position="26"/>
    </location>
</feature>
<evidence type="ECO:0000256" key="2">
    <source>
        <dbReference type="ARBA" id="ARBA00022448"/>
    </source>
</evidence>
<feature type="transmembrane region" description="Helical" evidence="8">
    <location>
        <begin position="105"/>
        <end position="124"/>
    </location>
</feature>
<proteinExistence type="predicted"/>
<dbReference type="AlphaFoldDB" id="A0A941EWK0"/>
<feature type="compositionally biased region" description="Low complexity" evidence="7">
    <location>
        <begin position="1"/>
        <end position="15"/>
    </location>
</feature>
<keyword evidence="6 8" id="KW-0472">Membrane</keyword>
<evidence type="ECO:0000256" key="4">
    <source>
        <dbReference type="ARBA" id="ARBA00022692"/>
    </source>
</evidence>
<feature type="region of interest" description="Disordered" evidence="7">
    <location>
        <begin position="226"/>
        <end position="252"/>
    </location>
</feature>
<sequence>MSTTDSATTASISTTEGRPDHPDHPPRAASPFAALTFRPFRWWFVTQILSASGGMTQAVAASWLVLQMTGSALALAALSGVTMLPSLLAGAWCGALIDRLDRRRVLIATQSTLTALSLCFYALIETHNAAYWSILALSATSGLVNALDGPARQVYVLDLVGRGRLAGAVSLYEVILNTSRVLGPALGGLMLTVGGPGACVLVNAASFLAPLAVLLALRPHRQADNDAEDAADAAQHQSSRVAQASTAARTSRRGATRAGLRYAWSVPAIRSCLLIAAASGILFNSGLMFPLLADRVFHLGGGGYGALLSVFGLGALPGALIAARGGEPTSRQVAFLAAATGVATMATAYAPDPVLLYLGMALVGFCSIWMIARANTFVQLRAASEMRGRVMGAWVMALPGASPITGLAIGGLADAAGARIAFAVAGLAMLTIVAASRRALA</sequence>
<dbReference type="Pfam" id="PF05977">
    <property type="entry name" value="MFS_3"/>
    <property type="match status" value="1"/>
</dbReference>
<dbReference type="PANTHER" id="PTHR23513:SF11">
    <property type="entry name" value="STAPHYLOFERRIN A TRANSPORTER"/>
    <property type="match status" value="1"/>
</dbReference>
<evidence type="ECO:0000256" key="8">
    <source>
        <dbReference type="SAM" id="Phobius"/>
    </source>
</evidence>
<evidence type="ECO:0000313" key="9">
    <source>
        <dbReference type="EMBL" id="MBR7838613.1"/>
    </source>
</evidence>
<feature type="transmembrane region" description="Helical" evidence="8">
    <location>
        <begin position="262"/>
        <end position="283"/>
    </location>
</feature>
<evidence type="ECO:0000313" key="10">
    <source>
        <dbReference type="Proteomes" id="UP000675781"/>
    </source>
</evidence>
<keyword evidence="2" id="KW-0813">Transport</keyword>
<feature type="transmembrane region" description="Helical" evidence="8">
    <location>
        <begin position="390"/>
        <end position="410"/>
    </location>
</feature>
<dbReference type="InterPro" id="IPR010290">
    <property type="entry name" value="TM_effector"/>
</dbReference>
<dbReference type="Gene3D" id="1.20.1250.20">
    <property type="entry name" value="MFS general substrate transporter like domains"/>
    <property type="match status" value="1"/>
</dbReference>
<feature type="compositionally biased region" description="Low complexity" evidence="7">
    <location>
        <begin position="232"/>
        <end position="249"/>
    </location>
</feature>
<feature type="transmembrane region" description="Helical" evidence="8">
    <location>
        <begin position="416"/>
        <end position="435"/>
    </location>
</feature>
<dbReference type="PANTHER" id="PTHR23513">
    <property type="entry name" value="INTEGRAL MEMBRANE EFFLUX PROTEIN-RELATED"/>
    <property type="match status" value="1"/>
</dbReference>
<evidence type="ECO:0000256" key="3">
    <source>
        <dbReference type="ARBA" id="ARBA00022475"/>
    </source>
</evidence>
<accession>A0A941EWK0</accession>
<keyword evidence="3" id="KW-1003">Cell membrane</keyword>
<keyword evidence="10" id="KW-1185">Reference proteome</keyword>
<feature type="transmembrane region" description="Helical" evidence="8">
    <location>
        <begin position="42"/>
        <end position="66"/>
    </location>
</feature>
<keyword evidence="4 8" id="KW-0812">Transmembrane</keyword>
<dbReference type="Proteomes" id="UP000675781">
    <property type="component" value="Unassembled WGS sequence"/>
</dbReference>
<evidence type="ECO:0000256" key="1">
    <source>
        <dbReference type="ARBA" id="ARBA00004651"/>
    </source>
</evidence>
<evidence type="ECO:0000256" key="7">
    <source>
        <dbReference type="SAM" id="MobiDB-lite"/>
    </source>
</evidence>
<dbReference type="RefSeq" id="WP_212533065.1">
    <property type="nucleotide sequence ID" value="NZ_JAGSOG010000308.1"/>
</dbReference>
<dbReference type="SUPFAM" id="SSF103473">
    <property type="entry name" value="MFS general substrate transporter"/>
    <property type="match status" value="1"/>
</dbReference>